<reference evidence="1 2" key="1">
    <citation type="journal article" date="2021" name="ISME Commun">
        <title>Automated analysis of genomic sequences facilitates high-throughput and comprehensive description of bacteria.</title>
        <authorList>
            <person name="Hitch T.C.A."/>
        </authorList>
    </citation>
    <scope>NUCLEOTIDE SEQUENCE [LARGE SCALE GENOMIC DNA]</scope>
    <source>
        <strain evidence="1 2">Sanger_04</strain>
    </source>
</reference>
<organism evidence="1 2">
    <name type="scientific">Laedolimicola ammoniilytica</name>
    <dbReference type="NCBI Taxonomy" id="2981771"/>
    <lineage>
        <taxon>Bacteria</taxon>
        <taxon>Bacillati</taxon>
        <taxon>Bacillota</taxon>
        <taxon>Clostridia</taxon>
        <taxon>Lachnospirales</taxon>
        <taxon>Lachnospiraceae</taxon>
        <taxon>Laedolimicola</taxon>
    </lineage>
</organism>
<accession>A0ABT2S1N5</accession>
<comment type="caution">
    <text evidence="1">The sequence shown here is derived from an EMBL/GenBank/DDBJ whole genome shotgun (WGS) entry which is preliminary data.</text>
</comment>
<keyword evidence="2" id="KW-1185">Reference proteome</keyword>
<dbReference type="InterPro" id="IPR008972">
    <property type="entry name" value="Cupredoxin"/>
</dbReference>
<sequence length="174" mass="18835">MIRGNIFVTDGTKGDVAASSGEVSVPTPAEYKIPTEALAIALLTTDESGNEIQEVGIELTDNGFSPAVIVVQRDLPVYWNIENNLTDAENGTNLLAPYYSTQLTLGAGDNLLSLYPSESFDVSTGDNRFYCYVKVVEDLSVVDESTVREEVDAYEPLIYPSEVFESPGMSCCGQ</sequence>
<dbReference type="Proteomes" id="UP001652461">
    <property type="component" value="Unassembled WGS sequence"/>
</dbReference>
<dbReference type="Gene3D" id="2.60.40.420">
    <property type="entry name" value="Cupredoxins - blue copper proteins"/>
    <property type="match status" value="1"/>
</dbReference>
<dbReference type="EMBL" id="JAOQKC010000036">
    <property type="protein sequence ID" value="MCU6698505.1"/>
    <property type="molecule type" value="Genomic_DNA"/>
</dbReference>
<protein>
    <submittedName>
        <fullName evidence="1">Uncharacterized protein</fullName>
    </submittedName>
</protein>
<evidence type="ECO:0000313" key="1">
    <source>
        <dbReference type="EMBL" id="MCU6698505.1"/>
    </source>
</evidence>
<dbReference type="RefSeq" id="WP_262670942.1">
    <property type="nucleotide sequence ID" value="NZ_JAOQKC010000036.1"/>
</dbReference>
<gene>
    <name evidence="1" type="ORF">OCV63_16690</name>
</gene>
<proteinExistence type="predicted"/>
<evidence type="ECO:0000313" key="2">
    <source>
        <dbReference type="Proteomes" id="UP001652461"/>
    </source>
</evidence>
<name>A0ABT2S1N5_9FIRM</name>